<evidence type="ECO:0000313" key="2">
    <source>
        <dbReference type="EMBL" id="MEH2557625.1"/>
    </source>
</evidence>
<dbReference type="EMBL" id="JAZHRV010000001">
    <property type="protein sequence ID" value="MEH2557625.1"/>
    <property type="molecule type" value="Genomic_DNA"/>
</dbReference>
<name>A0ABU8BGE8_9BRAD</name>
<evidence type="ECO:0000256" key="1">
    <source>
        <dbReference type="SAM" id="MobiDB-lite"/>
    </source>
</evidence>
<proteinExistence type="predicted"/>
<dbReference type="RefSeq" id="WP_334484025.1">
    <property type="nucleotide sequence ID" value="NZ_JAZHRV010000001.1"/>
</dbReference>
<accession>A0ABU8BGE8</accession>
<sequence>MDPWRLATKAQRRINLVAGLALASCVLAWLAGFGSASTQHISASVENAGAKTVVERHEPSLVASVEPTVMPQATVVANAAIGDVATATAAEATPKAADTTASLDEPKPFVVASLPESSQVVPAETPSAEGKQASMPDPAPAKTADATASPDEPKPFVVASTDPSQVFSPEEVATAPEPALPAVSTIEINEECLVAEICIDRYLWALYERAPKIDAIKVTERRKVTIKRKGKTVTVTRTFTRRVDEEFGWKDPKAADKAGMAMMDYVIGGMDRSFKIKLFHTLHAAEQAGLQPGITSAFRDDYRQSIATGLKAATDRSYHGGSTRGGYGRGLAADIVSVKGATRAQRWVSTEKLWKWVDERGKEFGIGRPYLDRDPPHVAPIDGKEYTSRRGGAKTQVAEAKPKTHVAEAKIKKGKRLAARGDHSVAKRARNVKLSKGARTAKLSRGRTM</sequence>
<dbReference type="PROSITE" id="PS51257">
    <property type="entry name" value="PROKAR_LIPOPROTEIN"/>
    <property type="match status" value="1"/>
</dbReference>
<comment type="caution">
    <text evidence="2">The sequence shown here is derived from an EMBL/GenBank/DDBJ whole genome shotgun (WGS) entry which is preliminary data.</text>
</comment>
<protein>
    <recommendedName>
        <fullName evidence="4">Peptidase M15</fullName>
    </recommendedName>
</protein>
<evidence type="ECO:0000313" key="3">
    <source>
        <dbReference type="Proteomes" id="UP001364224"/>
    </source>
</evidence>
<organism evidence="2 3">
    <name type="scientific">Bradyrhizobium algeriense</name>
    <dbReference type="NCBI Taxonomy" id="634784"/>
    <lineage>
        <taxon>Bacteria</taxon>
        <taxon>Pseudomonadati</taxon>
        <taxon>Pseudomonadota</taxon>
        <taxon>Alphaproteobacteria</taxon>
        <taxon>Hyphomicrobiales</taxon>
        <taxon>Nitrobacteraceae</taxon>
        <taxon>Bradyrhizobium</taxon>
    </lineage>
</organism>
<keyword evidence="3" id="KW-1185">Reference proteome</keyword>
<gene>
    <name evidence="2" type="ORF">V1286_005154</name>
</gene>
<feature type="region of interest" description="Disordered" evidence="1">
    <location>
        <begin position="114"/>
        <end position="158"/>
    </location>
</feature>
<feature type="compositionally biased region" description="Low complexity" evidence="1">
    <location>
        <begin position="140"/>
        <end position="150"/>
    </location>
</feature>
<dbReference type="Proteomes" id="UP001364224">
    <property type="component" value="Unassembled WGS sequence"/>
</dbReference>
<evidence type="ECO:0008006" key="4">
    <source>
        <dbReference type="Google" id="ProtNLM"/>
    </source>
</evidence>
<reference evidence="2 3" key="1">
    <citation type="submission" date="2024-02" db="EMBL/GenBank/DDBJ databases">
        <title>Adaptive strategies in a cosmopolitan and abundant soil bacterium.</title>
        <authorList>
            <person name="Carini P."/>
        </authorList>
    </citation>
    <scope>NUCLEOTIDE SEQUENCE [LARGE SCALE GENOMIC DNA]</scope>
    <source>
        <strain evidence="2 3">AZCC 1608</strain>
    </source>
</reference>